<evidence type="ECO:0000256" key="5">
    <source>
        <dbReference type="ARBA" id="ARBA00022777"/>
    </source>
</evidence>
<comment type="similarity">
    <text evidence="1">Belongs to the protein kinase superfamily. CMGC Ser/Thr protein kinase family. CDC2/CDKX subfamily.</text>
</comment>
<evidence type="ECO:0000256" key="7">
    <source>
        <dbReference type="PROSITE-ProRule" id="PRU10141"/>
    </source>
</evidence>
<dbReference type="PROSITE" id="PS00107">
    <property type="entry name" value="PROTEIN_KINASE_ATP"/>
    <property type="match status" value="1"/>
</dbReference>
<name>A0AAD8J4H3_9APIA</name>
<proteinExistence type="inferred from homology"/>
<evidence type="ECO:0000313" key="11">
    <source>
        <dbReference type="EMBL" id="KAK1395605.1"/>
    </source>
</evidence>
<evidence type="ECO:0000256" key="9">
    <source>
        <dbReference type="SAM" id="MobiDB-lite"/>
    </source>
</evidence>
<dbReference type="SMART" id="SM00220">
    <property type="entry name" value="S_TKc"/>
    <property type="match status" value="1"/>
</dbReference>
<dbReference type="InterPro" id="IPR050108">
    <property type="entry name" value="CDK"/>
</dbReference>
<dbReference type="GO" id="GO:0000307">
    <property type="term" value="C:cyclin-dependent protein kinase holoenzyme complex"/>
    <property type="evidence" value="ECO:0007669"/>
    <property type="project" value="TreeGrafter"/>
</dbReference>
<dbReference type="GO" id="GO:0005524">
    <property type="term" value="F:ATP binding"/>
    <property type="evidence" value="ECO:0007669"/>
    <property type="project" value="UniProtKB-UniRule"/>
</dbReference>
<keyword evidence="5 11" id="KW-0418">Kinase</keyword>
<protein>
    <submittedName>
        <fullName evidence="11">Serine/threonine-protein kinase</fullName>
    </submittedName>
</protein>
<evidence type="ECO:0000256" key="6">
    <source>
        <dbReference type="ARBA" id="ARBA00022840"/>
    </source>
</evidence>
<feature type="region of interest" description="Disordered" evidence="9">
    <location>
        <begin position="1"/>
        <end position="36"/>
    </location>
</feature>
<reference evidence="11" key="2">
    <citation type="submission" date="2023-05" db="EMBL/GenBank/DDBJ databases">
        <authorList>
            <person name="Schelkunov M.I."/>
        </authorList>
    </citation>
    <scope>NUCLEOTIDE SEQUENCE</scope>
    <source>
        <strain evidence="11">Hsosn_3</strain>
        <tissue evidence="11">Leaf</tissue>
    </source>
</reference>
<dbReference type="PROSITE" id="PS50011">
    <property type="entry name" value="PROTEIN_KINASE_DOM"/>
    <property type="match status" value="1"/>
</dbReference>
<evidence type="ECO:0000259" key="10">
    <source>
        <dbReference type="PROSITE" id="PS50011"/>
    </source>
</evidence>
<comment type="caution">
    <text evidence="11">The sequence shown here is derived from an EMBL/GenBank/DDBJ whole genome shotgun (WGS) entry which is preliminary data.</text>
</comment>
<dbReference type="PANTHER" id="PTHR24056:SF387">
    <property type="entry name" value="F8L10.9 PROTEIN"/>
    <property type="match status" value="1"/>
</dbReference>
<dbReference type="InterPro" id="IPR017441">
    <property type="entry name" value="Protein_kinase_ATP_BS"/>
</dbReference>
<reference evidence="11" key="1">
    <citation type="submission" date="2023-02" db="EMBL/GenBank/DDBJ databases">
        <title>Genome of toxic invasive species Heracleum sosnowskyi carries increased number of genes despite the absence of recent whole-genome duplications.</title>
        <authorList>
            <person name="Schelkunov M."/>
            <person name="Shtratnikova V."/>
            <person name="Makarenko M."/>
            <person name="Klepikova A."/>
            <person name="Omelchenko D."/>
            <person name="Novikova G."/>
            <person name="Obukhova E."/>
            <person name="Bogdanov V."/>
            <person name="Penin A."/>
            <person name="Logacheva M."/>
        </authorList>
    </citation>
    <scope>NUCLEOTIDE SEQUENCE</scope>
    <source>
        <strain evidence="11">Hsosn_3</strain>
        <tissue evidence="11">Leaf</tissue>
    </source>
</reference>
<keyword evidence="12" id="KW-1185">Reference proteome</keyword>
<dbReference type="PROSITE" id="PS00108">
    <property type="entry name" value="PROTEIN_KINASE_ST"/>
    <property type="match status" value="1"/>
</dbReference>
<dbReference type="InterPro" id="IPR011009">
    <property type="entry name" value="Kinase-like_dom_sf"/>
</dbReference>
<sequence length="405" mass="45806">MGNCCKTFAREENREENPMISSPMGSEGNRSGRTSRYSDAQAITTPLPTHARNIENKREQAQDDFRGYYPGFVDSEYELIAAGWPSWMVKDAGEAFKGWVPRKEQSFLKLAIIGEGAYSIVYRALDLEQGKIVALKKIKFKNLKPKTIRFMAREIAILRRLDHPNIIKLEGLVAAEDSCHFYLVLEHMEYDLVGLASLRGLKFREPQVKRFMKQLFSGLDYCHRQGILHRDLKGANLLLDTNGNLKIADFGLANFYDPQQGCPLTNQVVTLWYRPPELLLGATCYGAAVDLWSAGCILAELYVGRPIFRGRTEVDQLHRIFKLCGSPPEDYLSLLQLPPSNIFNRQKPFRRCVAEIFKDLPAPALALIETLLSLDPSARQSATDALNSEYFLTEPLPCKAKEVPE</sequence>
<accession>A0AAD8J4H3</accession>
<evidence type="ECO:0000256" key="8">
    <source>
        <dbReference type="RuleBase" id="RU000304"/>
    </source>
</evidence>
<dbReference type="EMBL" id="JAUIZM010000002">
    <property type="protein sequence ID" value="KAK1395605.1"/>
    <property type="molecule type" value="Genomic_DNA"/>
</dbReference>
<dbReference type="AlphaFoldDB" id="A0AAD8J4H3"/>
<dbReference type="Gene3D" id="3.30.200.20">
    <property type="entry name" value="Phosphorylase Kinase, domain 1"/>
    <property type="match status" value="1"/>
</dbReference>
<dbReference type="Pfam" id="PF00069">
    <property type="entry name" value="Pkinase"/>
    <property type="match status" value="1"/>
</dbReference>
<dbReference type="Gene3D" id="1.10.510.10">
    <property type="entry name" value="Transferase(Phosphotransferase) domain 1"/>
    <property type="match status" value="1"/>
</dbReference>
<feature type="compositionally biased region" description="Basic and acidic residues" evidence="9">
    <location>
        <begin position="8"/>
        <end position="17"/>
    </location>
</feature>
<evidence type="ECO:0000256" key="1">
    <source>
        <dbReference type="ARBA" id="ARBA00006485"/>
    </source>
</evidence>
<dbReference type="FunFam" id="1.10.510.10:FF:000624">
    <property type="entry name" value="Mitogen-activated protein kinase"/>
    <property type="match status" value="1"/>
</dbReference>
<dbReference type="InterPro" id="IPR008271">
    <property type="entry name" value="Ser/Thr_kinase_AS"/>
</dbReference>
<evidence type="ECO:0000256" key="4">
    <source>
        <dbReference type="ARBA" id="ARBA00022741"/>
    </source>
</evidence>
<dbReference type="InterPro" id="IPR000719">
    <property type="entry name" value="Prot_kinase_dom"/>
</dbReference>
<dbReference type="GO" id="GO:0032968">
    <property type="term" value="P:positive regulation of transcription elongation by RNA polymerase II"/>
    <property type="evidence" value="ECO:0007669"/>
    <property type="project" value="TreeGrafter"/>
</dbReference>
<evidence type="ECO:0000313" key="12">
    <source>
        <dbReference type="Proteomes" id="UP001237642"/>
    </source>
</evidence>
<feature type="binding site" evidence="7">
    <location>
        <position position="136"/>
    </location>
    <ligand>
        <name>ATP</name>
        <dbReference type="ChEBI" id="CHEBI:30616"/>
    </ligand>
</feature>
<gene>
    <name evidence="11" type="ORF">POM88_005468</name>
</gene>
<dbReference type="GO" id="GO:0008353">
    <property type="term" value="F:RNA polymerase II CTD heptapeptide repeat kinase activity"/>
    <property type="evidence" value="ECO:0007669"/>
    <property type="project" value="TreeGrafter"/>
</dbReference>
<dbReference type="FunFam" id="3.30.200.20:FF:000021">
    <property type="entry name" value="probable serine/threonine-protein kinase At1g54610"/>
    <property type="match status" value="1"/>
</dbReference>
<feature type="compositionally biased region" description="Polar residues" evidence="9">
    <location>
        <begin position="19"/>
        <end position="36"/>
    </location>
</feature>
<dbReference type="PANTHER" id="PTHR24056">
    <property type="entry name" value="CELL DIVISION PROTEIN KINASE"/>
    <property type="match status" value="1"/>
</dbReference>
<organism evidence="11 12">
    <name type="scientific">Heracleum sosnowskyi</name>
    <dbReference type="NCBI Taxonomy" id="360622"/>
    <lineage>
        <taxon>Eukaryota</taxon>
        <taxon>Viridiplantae</taxon>
        <taxon>Streptophyta</taxon>
        <taxon>Embryophyta</taxon>
        <taxon>Tracheophyta</taxon>
        <taxon>Spermatophyta</taxon>
        <taxon>Magnoliopsida</taxon>
        <taxon>eudicotyledons</taxon>
        <taxon>Gunneridae</taxon>
        <taxon>Pentapetalae</taxon>
        <taxon>asterids</taxon>
        <taxon>campanulids</taxon>
        <taxon>Apiales</taxon>
        <taxon>Apiaceae</taxon>
        <taxon>Apioideae</taxon>
        <taxon>apioid superclade</taxon>
        <taxon>Tordylieae</taxon>
        <taxon>Tordyliinae</taxon>
        <taxon>Heracleum</taxon>
    </lineage>
</organism>
<keyword evidence="2 8" id="KW-0723">Serine/threonine-protein kinase</keyword>
<evidence type="ECO:0000256" key="2">
    <source>
        <dbReference type="ARBA" id="ARBA00022527"/>
    </source>
</evidence>
<dbReference type="SUPFAM" id="SSF56112">
    <property type="entry name" value="Protein kinase-like (PK-like)"/>
    <property type="match status" value="1"/>
</dbReference>
<keyword evidence="3" id="KW-0808">Transferase</keyword>
<evidence type="ECO:0000256" key="3">
    <source>
        <dbReference type="ARBA" id="ARBA00022679"/>
    </source>
</evidence>
<keyword evidence="6 7" id="KW-0067">ATP-binding</keyword>
<dbReference type="GO" id="GO:0005634">
    <property type="term" value="C:nucleus"/>
    <property type="evidence" value="ECO:0007669"/>
    <property type="project" value="TreeGrafter"/>
</dbReference>
<keyword evidence="4 7" id="KW-0547">Nucleotide-binding</keyword>
<feature type="domain" description="Protein kinase" evidence="10">
    <location>
        <begin position="107"/>
        <end position="391"/>
    </location>
</feature>
<dbReference type="Proteomes" id="UP001237642">
    <property type="component" value="Unassembled WGS sequence"/>
</dbReference>